<dbReference type="UniPathway" id="UPA00326"/>
<comment type="caution">
    <text evidence="18">The sequence shown here is derived from an EMBL/GenBank/DDBJ whole genome shotgun (WGS) entry which is preliminary data.</text>
</comment>
<dbReference type="InterPro" id="IPR050862">
    <property type="entry name" value="RdRp_reductase_class-2"/>
</dbReference>
<keyword evidence="8 14" id="KW-0560">Oxidoreductase</keyword>
<dbReference type="InterPro" id="IPR013344">
    <property type="entry name" value="RNR_NrdJ/NrdZ"/>
</dbReference>
<dbReference type="GO" id="GO:0031419">
    <property type="term" value="F:cobalamin binding"/>
    <property type="evidence" value="ECO:0007669"/>
    <property type="project" value="UniProtKB-KW"/>
</dbReference>
<evidence type="ECO:0000259" key="17">
    <source>
        <dbReference type="Pfam" id="PF12637"/>
    </source>
</evidence>
<dbReference type="Pfam" id="PF00317">
    <property type="entry name" value="Ribonuc_red_lgN"/>
    <property type="match status" value="1"/>
</dbReference>
<keyword evidence="11 14" id="KW-0170">Cobalt</keyword>
<dbReference type="GO" id="GO:0004748">
    <property type="term" value="F:ribonucleoside-diphosphate reductase activity, thioredoxin disulfide as acceptor"/>
    <property type="evidence" value="ECO:0007669"/>
    <property type="project" value="UniProtKB-EC"/>
</dbReference>
<dbReference type="EC" id="1.17.4.1" evidence="3 14"/>
<evidence type="ECO:0000256" key="2">
    <source>
        <dbReference type="ARBA" id="ARBA00007405"/>
    </source>
</evidence>
<dbReference type="PANTHER" id="PTHR43371:SF1">
    <property type="entry name" value="RIBONUCLEOSIDE-DIPHOSPHATE REDUCTASE"/>
    <property type="match status" value="1"/>
</dbReference>
<comment type="function">
    <text evidence="12 14">Catalyzes the reduction of ribonucleotides to deoxyribonucleotides. May function to provide a pool of deoxyribonucleotide precursors for DNA repair during oxygen limitation and/or for immediate growth after restoration of oxygen.</text>
</comment>
<dbReference type="InterPro" id="IPR024434">
    <property type="entry name" value="TSCPD_dom"/>
</dbReference>
<evidence type="ECO:0000256" key="13">
    <source>
        <dbReference type="ARBA" id="ARBA00047754"/>
    </source>
</evidence>
<evidence type="ECO:0000259" key="15">
    <source>
        <dbReference type="Pfam" id="PF00317"/>
    </source>
</evidence>
<evidence type="ECO:0000313" key="19">
    <source>
        <dbReference type="Proteomes" id="UP000176741"/>
    </source>
</evidence>
<comment type="cofactor">
    <cofactor evidence="1 14">
        <name>adenosylcob(III)alamin</name>
        <dbReference type="ChEBI" id="CHEBI:18408"/>
    </cofactor>
</comment>
<evidence type="ECO:0000256" key="11">
    <source>
        <dbReference type="ARBA" id="ARBA00023285"/>
    </source>
</evidence>
<keyword evidence="7 14" id="KW-0547">Nucleotide-binding</keyword>
<dbReference type="SUPFAM" id="SSF48168">
    <property type="entry name" value="R1 subunit of ribonucleotide reductase, N-terminal domain"/>
    <property type="match status" value="1"/>
</dbReference>
<reference evidence="18 19" key="1">
    <citation type="journal article" date="2016" name="Nat. Commun.">
        <title>Thousands of microbial genomes shed light on interconnected biogeochemical processes in an aquifer system.</title>
        <authorList>
            <person name="Anantharaman K."/>
            <person name="Brown C.T."/>
            <person name="Hug L.A."/>
            <person name="Sharon I."/>
            <person name="Castelle C.J."/>
            <person name="Probst A.J."/>
            <person name="Thomas B.C."/>
            <person name="Singh A."/>
            <person name="Wilkins M.J."/>
            <person name="Karaoz U."/>
            <person name="Brodie E.L."/>
            <person name="Williams K.H."/>
            <person name="Hubbard S.S."/>
            <person name="Banfield J.F."/>
        </authorList>
    </citation>
    <scope>NUCLEOTIDE SEQUENCE [LARGE SCALE GENOMIC DNA]</scope>
</reference>
<dbReference type="CDD" id="cd02888">
    <property type="entry name" value="RNR_II_dimer"/>
    <property type="match status" value="1"/>
</dbReference>
<organism evidence="18 19">
    <name type="scientific">Candidatus Woesebacteria bacterium RIFCSPHIGHO2_01_FULL_38_26b</name>
    <dbReference type="NCBI Taxonomy" id="1802491"/>
    <lineage>
        <taxon>Bacteria</taxon>
        <taxon>Candidatus Woeseibacteriota</taxon>
    </lineage>
</organism>
<dbReference type="SUPFAM" id="SSF51998">
    <property type="entry name" value="PFL-like glycyl radical enzymes"/>
    <property type="match status" value="1"/>
</dbReference>
<evidence type="ECO:0000256" key="6">
    <source>
        <dbReference type="ARBA" id="ARBA00022634"/>
    </source>
</evidence>
<evidence type="ECO:0000256" key="1">
    <source>
        <dbReference type="ARBA" id="ARBA00001922"/>
    </source>
</evidence>
<feature type="domain" description="Ribonucleotide reductase large subunit C-terminal" evidence="16">
    <location>
        <begin position="471"/>
        <end position="620"/>
    </location>
</feature>
<evidence type="ECO:0000259" key="16">
    <source>
        <dbReference type="Pfam" id="PF02867"/>
    </source>
</evidence>
<keyword evidence="5 14" id="KW-0846">Cobalamin</keyword>
<gene>
    <name evidence="18" type="ORF">A2771_01660</name>
</gene>
<dbReference type="PRINTS" id="PR01183">
    <property type="entry name" value="RIBORDTASEM1"/>
</dbReference>
<feature type="domain" description="Ribonucleotide reductase large subunit C-terminal" evidence="16">
    <location>
        <begin position="136"/>
        <end position="468"/>
    </location>
</feature>
<feature type="domain" description="TSCPD" evidence="17">
    <location>
        <begin position="668"/>
        <end position="759"/>
    </location>
</feature>
<dbReference type="AlphaFoldDB" id="A0A1F7XW28"/>
<dbReference type="InterPro" id="IPR008926">
    <property type="entry name" value="RNR_R1-su_N"/>
</dbReference>
<name>A0A1F7XW28_9BACT</name>
<evidence type="ECO:0000256" key="12">
    <source>
        <dbReference type="ARBA" id="ARBA00025437"/>
    </source>
</evidence>
<dbReference type="Proteomes" id="UP000176741">
    <property type="component" value="Unassembled WGS sequence"/>
</dbReference>
<keyword evidence="9" id="KW-0215">Deoxyribonucleotide synthesis</keyword>
<dbReference type="GO" id="GO:0005524">
    <property type="term" value="F:ATP binding"/>
    <property type="evidence" value="ECO:0007669"/>
    <property type="project" value="InterPro"/>
</dbReference>
<dbReference type="Gene3D" id="3.20.70.20">
    <property type="match status" value="1"/>
</dbReference>
<dbReference type="EMBL" id="MGGD01000077">
    <property type="protein sequence ID" value="OGM19233.1"/>
    <property type="molecule type" value="Genomic_DNA"/>
</dbReference>
<comment type="similarity">
    <text evidence="2 14">Belongs to the ribonucleoside diphosphate reductase class-2 family.</text>
</comment>
<evidence type="ECO:0000256" key="5">
    <source>
        <dbReference type="ARBA" id="ARBA00022628"/>
    </source>
</evidence>
<keyword evidence="6 14" id="KW-0237">DNA synthesis</keyword>
<sequence>MKKNKTKAKNGKGELSLESFSFTNYNDIKKEIVERIGKMPQRPKDLAEGNWTEQALRVLSERYQRKDGDGSLIETPEDMCWRVSWEVASAEARWGKTRKEVEDLAHIFYNLLVSREFLPNSPTLMNAGTDNHLQYSACFVLPVEDSIEGIFDAIKYQALIHKSGGGTGFSFSRLRPNGARVKSSSGTASGPVSFMRIFDAATNEIKQGGKRRGANMGILRVDHPDILEFIRCKDDGGITNFNISVAITDKFMQALEADEDYDLLSPKTDNKGRHFEVVGRLSAKKVWDEIAEGAWTTGDPGLVFIDRRNRGSSNPVPALGPIEATNPCGEQELYPYDACNLGSIFLTYFVKASGPKGLRPGGKKTVDWKKLKDATRLATRFLDNVIEVNPYPLEQIRQTVLAIRRIGLGVGGWADMLIELGIAYDSEEALELGGKIMKAIEDEAVKTSQELAKTRGPFPMWPVSIYKHEKPRRNSTVTTIAPTGTISIIAGSSSGIEPLFAIAYQHIVKDRHLDRTLSFINPKFEEVAKEGGFWNDAVKSKVIEHGVIRDIDEIPAKVKKNFGTAHEIHHDWHIRMQSAFQKYTENAVSKTINLENSVTKEQIKEAYLLAWKTDCKGITVFRDGCKDAQVLNLGVKDRKNEVKEEAKDVTMVRPFMVNGATYKLDTPVGTAFITINQDEMGEPLEVFINVGKAGSDVTAMAEALGRTISTSLRFRSYLGPKERAKEIALQLSGIGGRRSVGFGPRKILSLPDAVAAALSMQFGFKINGYLTGFGNGLVNVQKGVNGAGNTNVISDSNMVGAPSDGAGAVMSANFPASQEAHILRVNDHTTASVTSEVVSTNGSNGLDGIMDNHTQTSELYVASGMGTQLSLTSPKVAGDICPSCGASALVYEEGCSKCHVCGHSEC</sequence>
<dbReference type="NCBIfam" id="TIGR02504">
    <property type="entry name" value="NrdJ_Z"/>
    <property type="match status" value="1"/>
</dbReference>
<feature type="domain" description="Ribonucleotide reductase large subunit N-terminal" evidence="15">
    <location>
        <begin position="52"/>
        <end position="131"/>
    </location>
</feature>
<protein>
    <recommendedName>
        <fullName evidence="4 14">Vitamin B12-dependent ribonucleotide reductase</fullName>
        <ecNumber evidence="3 14">1.17.4.1</ecNumber>
    </recommendedName>
</protein>
<dbReference type="InterPro" id="IPR013509">
    <property type="entry name" value="RNR_lsu_N"/>
</dbReference>
<evidence type="ECO:0000256" key="3">
    <source>
        <dbReference type="ARBA" id="ARBA00012274"/>
    </source>
</evidence>
<evidence type="ECO:0000256" key="7">
    <source>
        <dbReference type="ARBA" id="ARBA00022741"/>
    </source>
</evidence>
<dbReference type="Pfam" id="PF12637">
    <property type="entry name" value="TSCPD"/>
    <property type="match status" value="1"/>
</dbReference>
<proteinExistence type="inferred from homology"/>
<dbReference type="GO" id="GO:0009263">
    <property type="term" value="P:deoxyribonucleotide biosynthetic process"/>
    <property type="evidence" value="ECO:0007669"/>
    <property type="project" value="UniProtKB-KW"/>
</dbReference>
<comment type="catalytic activity">
    <reaction evidence="13 14">
        <text>a 2'-deoxyribonucleoside 5'-diphosphate + [thioredoxin]-disulfide + H2O = a ribonucleoside 5'-diphosphate + [thioredoxin]-dithiol</text>
        <dbReference type="Rhea" id="RHEA:23252"/>
        <dbReference type="Rhea" id="RHEA-COMP:10698"/>
        <dbReference type="Rhea" id="RHEA-COMP:10700"/>
        <dbReference type="ChEBI" id="CHEBI:15377"/>
        <dbReference type="ChEBI" id="CHEBI:29950"/>
        <dbReference type="ChEBI" id="CHEBI:50058"/>
        <dbReference type="ChEBI" id="CHEBI:57930"/>
        <dbReference type="ChEBI" id="CHEBI:73316"/>
        <dbReference type="EC" id="1.17.4.1"/>
    </reaction>
</comment>
<evidence type="ECO:0000313" key="18">
    <source>
        <dbReference type="EMBL" id="OGM19233.1"/>
    </source>
</evidence>
<evidence type="ECO:0000256" key="8">
    <source>
        <dbReference type="ARBA" id="ARBA00023002"/>
    </source>
</evidence>
<evidence type="ECO:0000256" key="10">
    <source>
        <dbReference type="ARBA" id="ARBA00023157"/>
    </source>
</evidence>
<dbReference type="PANTHER" id="PTHR43371">
    <property type="entry name" value="VITAMIN B12-DEPENDENT RIBONUCLEOTIDE REDUCTASE"/>
    <property type="match status" value="1"/>
</dbReference>
<dbReference type="NCBIfam" id="NF006417">
    <property type="entry name" value="PRK08665.1"/>
    <property type="match status" value="1"/>
</dbReference>
<evidence type="ECO:0000256" key="9">
    <source>
        <dbReference type="ARBA" id="ARBA00023116"/>
    </source>
</evidence>
<evidence type="ECO:0000256" key="14">
    <source>
        <dbReference type="RuleBase" id="RU364064"/>
    </source>
</evidence>
<dbReference type="InterPro" id="IPR000788">
    <property type="entry name" value="RNR_lg_C"/>
</dbReference>
<dbReference type="GO" id="GO:0071897">
    <property type="term" value="P:DNA biosynthetic process"/>
    <property type="evidence" value="ECO:0007669"/>
    <property type="project" value="UniProtKB-KW"/>
</dbReference>
<accession>A0A1F7XW28</accession>
<dbReference type="Pfam" id="PF02867">
    <property type="entry name" value="Ribonuc_red_lgC"/>
    <property type="match status" value="2"/>
</dbReference>
<keyword evidence="10" id="KW-1015">Disulfide bond</keyword>
<evidence type="ECO:0000256" key="4">
    <source>
        <dbReference type="ARBA" id="ARBA00014409"/>
    </source>
</evidence>